<evidence type="ECO:0000313" key="1">
    <source>
        <dbReference type="EMBL" id="MBW0578890.1"/>
    </source>
</evidence>
<reference evidence="1" key="1">
    <citation type="submission" date="2021-03" db="EMBL/GenBank/DDBJ databases">
        <title>Draft genome sequence of rust myrtle Austropuccinia psidii MF-1, a brazilian biotype.</title>
        <authorList>
            <person name="Quecine M.C."/>
            <person name="Pachon D.M.R."/>
            <person name="Bonatelli M.L."/>
            <person name="Correr F.H."/>
            <person name="Franceschini L.M."/>
            <person name="Leite T.F."/>
            <person name="Margarido G.R.A."/>
            <person name="Almeida C.A."/>
            <person name="Ferrarezi J.A."/>
            <person name="Labate C.A."/>
        </authorList>
    </citation>
    <scope>NUCLEOTIDE SEQUENCE</scope>
    <source>
        <strain evidence="1">MF-1</strain>
    </source>
</reference>
<organism evidence="1 2">
    <name type="scientific">Austropuccinia psidii MF-1</name>
    <dbReference type="NCBI Taxonomy" id="1389203"/>
    <lineage>
        <taxon>Eukaryota</taxon>
        <taxon>Fungi</taxon>
        <taxon>Dikarya</taxon>
        <taxon>Basidiomycota</taxon>
        <taxon>Pucciniomycotina</taxon>
        <taxon>Pucciniomycetes</taxon>
        <taxon>Pucciniales</taxon>
        <taxon>Sphaerophragmiaceae</taxon>
        <taxon>Austropuccinia</taxon>
    </lineage>
</organism>
<keyword evidence="2" id="KW-1185">Reference proteome</keyword>
<dbReference type="EMBL" id="AVOT02103809">
    <property type="protein sequence ID" value="MBW0578890.1"/>
    <property type="molecule type" value="Genomic_DNA"/>
</dbReference>
<name>A0A9Q3KGQ3_9BASI</name>
<accession>A0A9Q3KGQ3</accession>
<gene>
    <name evidence="1" type="ORF">O181_118605</name>
</gene>
<protein>
    <submittedName>
        <fullName evidence="1">Uncharacterized protein</fullName>
    </submittedName>
</protein>
<sequence length="139" mass="15827">MGDAIREESDDDQDPREEFLGEYQEETQIEIKEIQLEPVMPQDTTNKNLCKHTEDTQTFLVTPAQGTSYIHGTATKITIFIENSQHPLIIDSGSHCSLVERTYMNHHFPNWDKKLLPNKAKNIKSASGEVKSIGKLSKR</sequence>
<dbReference type="Proteomes" id="UP000765509">
    <property type="component" value="Unassembled WGS sequence"/>
</dbReference>
<dbReference type="AlphaFoldDB" id="A0A9Q3KGQ3"/>
<proteinExistence type="predicted"/>
<evidence type="ECO:0000313" key="2">
    <source>
        <dbReference type="Proteomes" id="UP000765509"/>
    </source>
</evidence>
<comment type="caution">
    <text evidence="1">The sequence shown here is derived from an EMBL/GenBank/DDBJ whole genome shotgun (WGS) entry which is preliminary data.</text>
</comment>